<accession>A0A6H5HXQ5</accession>
<dbReference type="PANTHER" id="PTHR10009">
    <property type="entry name" value="PROTEIN YELLOW-RELATED"/>
    <property type="match status" value="1"/>
</dbReference>
<comment type="subcellular location">
    <subcellularLocation>
        <location evidence="2">Secreted</location>
    </subcellularLocation>
</comment>
<evidence type="ECO:0000256" key="4">
    <source>
        <dbReference type="ARBA" id="ARBA00014360"/>
    </source>
</evidence>
<evidence type="ECO:0000313" key="10">
    <source>
        <dbReference type="EMBL" id="CAB0030557.1"/>
    </source>
</evidence>
<keyword evidence="5" id="KW-0964">Secreted</keyword>
<name>A0A6H5HXQ5_9HYME</name>
<dbReference type="Gene3D" id="2.120.10.30">
    <property type="entry name" value="TolB, C-terminal domain"/>
    <property type="match status" value="1"/>
</dbReference>
<evidence type="ECO:0000256" key="8">
    <source>
        <dbReference type="PROSITE-ProRule" id="PRU00023"/>
    </source>
</evidence>
<evidence type="ECO:0000256" key="7">
    <source>
        <dbReference type="ARBA" id="ARBA00023180"/>
    </source>
</evidence>
<dbReference type="InterPro" id="IPR036770">
    <property type="entry name" value="Ankyrin_rpt-contain_sf"/>
</dbReference>
<feature type="repeat" description="ANK" evidence="8">
    <location>
        <begin position="682"/>
        <end position="710"/>
    </location>
</feature>
<feature type="repeat" description="ANK" evidence="8">
    <location>
        <begin position="1232"/>
        <end position="1264"/>
    </location>
</feature>
<feature type="repeat" description="ANK" evidence="8">
    <location>
        <begin position="1085"/>
        <end position="1117"/>
    </location>
</feature>
<reference evidence="10 11" key="1">
    <citation type="submission" date="2020-02" db="EMBL/GenBank/DDBJ databases">
        <authorList>
            <person name="Ferguson B K."/>
        </authorList>
    </citation>
    <scope>NUCLEOTIDE SEQUENCE [LARGE SCALE GENOMIC DNA]</scope>
</reference>
<evidence type="ECO:0000256" key="2">
    <source>
        <dbReference type="ARBA" id="ARBA00004613"/>
    </source>
</evidence>
<gene>
    <name evidence="10" type="ORF">TBRA_LOCUS2555</name>
</gene>
<evidence type="ECO:0000313" key="11">
    <source>
        <dbReference type="Proteomes" id="UP000479190"/>
    </source>
</evidence>
<evidence type="ECO:0000256" key="5">
    <source>
        <dbReference type="ARBA" id="ARBA00022525"/>
    </source>
</evidence>
<comment type="function">
    <text evidence="1">Controls the pigmentation pattern of the adult cuticle and larval mouth parts.</text>
</comment>
<dbReference type="PANTHER" id="PTHR10009:SF14">
    <property type="entry name" value="PROTEIN YELLOW"/>
    <property type="match status" value="1"/>
</dbReference>
<keyword evidence="8" id="KW-0040">ANK repeat</keyword>
<dbReference type="PROSITE" id="PS50297">
    <property type="entry name" value="ANK_REP_REGION"/>
    <property type="match status" value="7"/>
</dbReference>
<dbReference type="Pfam" id="PF03022">
    <property type="entry name" value="MRJP"/>
    <property type="match status" value="1"/>
</dbReference>
<dbReference type="Proteomes" id="UP000479190">
    <property type="component" value="Unassembled WGS sequence"/>
</dbReference>
<evidence type="ECO:0000256" key="3">
    <source>
        <dbReference type="ARBA" id="ARBA00009127"/>
    </source>
</evidence>
<protein>
    <recommendedName>
        <fullName evidence="4">Protein yellow</fullName>
    </recommendedName>
</protein>
<dbReference type="SUPFAM" id="SSF48403">
    <property type="entry name" value="Ankyrin repeat"/>
    <property type="match status" value="2"/>
</dbReference>
<comment type="similarity">
    <text evidence="3">Belongs to the major royal jelly protein family.</text>
</comment>
<feature type="chain" id="PRO_5026312815" description="Protein yellow" evidence="9">
    <location>
        <begin position="20"/>
        <end position="1707"/>
    </location>
</feature>
<dbReference type="Pfam" id="PF12796">
    <property type="entry name" value="Ank_2"/>
    <property type="match status" value="4"/>
</dbReference>
<dbReference type="PROSITE" id="PS50088">
    <property type="entry name" value="ANK_REPEAT"/>
    <property type="match status" value="7"/>
</dbReference>
<dbReference type="InterPro" id="IPR011042">
    <property type="entry name" value="6-blade_b-propeller_TolB-like"/>
</dbReference>
<feature type="signal peptide" evidence="9">
    <location>
        <begin position="1"/>
        <end position="19"/>
    </location>
</feature>
<keyword evidence="11" id="KW-1185">Reference proteome</keyword>
<keyword evidence="7" id="KW-0325">Glycoprotein</keyword>
<dbReference type="Pfam" id="PF00023">
    <property type="entry name" value="Ank"/>
    <property type="match status" value="1"/>
</dbReference>
<dbReference type="EMBL" id="CADCXV010000502">
    <property type="protein sequence ID" value="CAB0030557.1"/>
    <property type="molecule type" value="Genomic_DNA"/>
</dbReference>
<organism evidence="10 11">
    <name type="scientific">Trichogramma brassicae</name>
    <dbReference type="NCBI Taxonomy" id="86971"/>
    <lineage>
        <taxon>Eukaryota</taxon>
        <taxon>Metazoa</taxon>
        <taxon>Ecdysozoa</taxon>
        <taxon>Arthropoda</taxon>
        <taxon>Hexapoda</taxon>
        <taxon>Insecta</taxon>
        <taxon>Pterygota</taxon>
        <taxon>Neoptera</taxon>
        <taxon>Endopterygota</taxon>
        <taxon>Hymenoptera</taxon>
        <taxon>Apocrita</taxon>
        <taxon>Proctotrupomorpha</taxon>
        <taxon>Chalcidoidea</taxon>
        <taxon>Trichogrammatidae</taxon>
        <taxon>Trichogramma</taxon>
    </lineage>
</organism>
<dbReference type="InterPro" id="IPR002110">
    <property type="entry name" value="Ankyrin_rpt"/>
</dbReference>
<evidence type="ECO:0000256" key="6">
    <source>
        <dbReference type="ARBA" id="ARBA00022729"/>
    </source>
</evidence>
<sequence>MNVMVKCLLLLTAYQLVAASSAAYAPVKGAARFGRAPLLERFAWRILDWNFPSELSRQQAIATGDYQPENALPVGIEIWRDKLFVTVPRWKDGVPATLNYIPLDQVRGGSPKLIPYPSWSQNVAGACGSGLTTVYRIHADTCNRLWVLDVGTVGIGNETVQACPYTLNVFDLTTDTLIRRYVLRPEDVNSNTFIANIAVDIGKGGCDDVYAYMSDELGYGLIVYSWQLNRSWRLEHGYFFPDPLAGDYNIGGLNYQWHTEGIFGLSVSPVALDGYRTLFFHPLSSNREFAVSTRILRDEKLSANSYHDFQVLPERGPLGHSTAEIMDENGLQLFTLVDQNAVGCWNSLLPYAPSNQAVVARHDEAMIFPSDVKINRGLIWIMTDRMPQFLESEEGLNYTDVNFRILTVPVRDAIAGTVCDNTPWTFQGNQLCRLVCGVQELDIINMSKLKSLRESVNWEIEEERSQLLDQLYPLMDSWRRLPNLREIFRAREINWLLAEDLRKNKQSAKFVDVLSRRGYRDEPDLDEATGRPLLNDVTPVHVAVRLGLLMHLNYSIFRMYSGRSNYVDEHGWSHFHVVCRWSWRRVHMEEFLDLGQDPNEAVPATGDTPLHLNIQTGHLYELTVRALLRAGANPNLANREGLTPLHCLCRSKIFIVDERARQFFKLCDEVNRPLQVDVRDNEGWTPLRYAVASLLPDSVDALLNRGADVSGFAFPTEFYSGVNDSSKSTLGFDRRDLYRAGGVLAIVERLEIAGYELSRADAMTIMRFFHDYGLFDASEDNERSWYNDEKWAEEAKKIAVRADNDPRSQLSLYDLTRSSPKEAANLLAYKDYFDLAISLRIMIRSTFMENPSGYRTTVVTQTLKTCSVYLAEKMSRGFFESWALEPFMQLIRNRLPILCCDMVLENLRNVDLDLKKLRSLREKVNWEMEKKRVEFLPKLIKLFSNWTGQLPNLRDVFRPEEIDWLLSRVFSKKKIGTENYQGERFVDFVIGTGYKDEPEVDNETSKPSPRRATPLHRAAKHIFDHENKSRAIGQLFKIYDRLDANCTDDAGLTHFHVACMAGCGDVVEKFLELGQVDLDAVLPKTGESPLHLALTDERHEVVATLLRAGADPNLADKDGTTPLHIIGKKCTDDDLVDRFFEICDEKERDVPIDAKDKSDNTPLLLALYHGNKRVARSLLSRGADPDLAGAGGLTPLHVVGKRRRDVDGLGELFFEVLDDLRKTARIDARDDWGWTPLHWTMRFGNKDGASLLLRRGADLNLANREGLTPLHISSKGYGRVDTTRMLLDKDECEVDARDKWGNTPLHLALGHSQTRAAESLLRRGWDPNAANEEGSTPLHVVCAMYRSNDLLEMFFEVNDDIQRVVQVDAKDKKGNTPLHLALRFNNKKMAKCLVRRGADINLANEEGSTPLHVVAKRDKDDGWIELFLGFVDDVRKATVRIDVQDKSLRTPLQWAVANLKPNAIDVLLNRGAADLANFVFPTESHFDECLKSHRIKDVQFKLRLPSIALDVVDRLEKRGHELSRSDVLTIVKLLVKYEFFENLADLNEKFATEAKKTTIDSNLSLYDLIESRPEEAEKLFTDEDYAKLKRSKKLSQLKLRRYRASATRLRELLWRAFFQQNSLLVLLRLEDSSYTYMILAGCARQQQRHQLELGNTNPPRLSQNESPAGAASRTYARIPIDLFSTYRKIVISAGQSGIRNVTRLACG</sequence>
<dbReference type="Gene3D" id="1.25.40.20">
    <property type="entry name" value="Ankyrin repeat-containing domain"/>
    <property type="match status" value="5"/>
</dbReference>
<feature type="repeat" description="ANK" evidence="8">
    <location>
        <begin position="605"/>
        <end position="639"/>
    </location>
</feature>
<proteinExistence type="inferred from homology"/>
<dbReference type="InterPro" id="IPR017996">
    <property type="entry name" value="MRJP/yellow-related"/>
</dbReference>
<dbReference type="PRINTS" id="PR01366">
    <property type="entry name" value="ROYALJELLY"/>
</dbReference>
<evidence type="ECO:0000256" key="9">
    <source>
        <dbReference type="SAM" id="SignalP"/>
    </source>
</evidence>
<evidence type="ECO:0000256" key="1">
    <source>
        <dbReference type="ARBA" id="ARBA00002855"/>
    </source>
</evidence>
<feature type="repeat" description="ANK" evidence="8">
    <location>
        <begin position="1158"/>
        <end position="1190"/>
    </location>
</feature>
<feature type="repeat" description="ANK" evidence="8">
    <location>
        <begin position="1300"/>
        <end position="1332"/>
    </location>
</feature>
<dbReference type="SMART" id="SM00248">
    <property type="entry name" value="ANK"/>
    <property type="match status" value="15"/>
</dbReference>
<dbReference type="GO" id="GO:0005576">
    <property type="term" value="C:extracellular region"/>
    <property type="evidence" value="ECO:0007669"/>
    <property type="project" value="UniProtKB-SubCell"/>
</dbReference>
<keyword evidence="6 9" id="KW-0732">Signal</keyword>
<feature type="repeat" description="ANK" evidence="8">
    <location>
        <begin position="1373"/>
        <end position="1405"/>
    </location>
</feature>
<dbReference type="OrthoDB" id="7776143at2759"/>